<keyword evidence="1" id="KW-0808">Transferase</keyword>
<dbReference type="PANTHER" id="PTHR31896:SF12">
    <property type="entry name" value="HXXXD-TYPE ACYL-TRANSFERASE FAMILY PROTEIN"/>
    <property type="match status" value="1"/>
</dbReference>
<protein>
    <submittedName>
        <fullName evidence="2">Uncharacterized protein</fullName>
    </submittedName>
</protein>
<name>K4BUS1_SOLLC</name>
<proteinExistence type="predicted"/>
<evidence type="ECO:0000313" key="3">
    <source>
        <dbReference type="Proteomes" id="UP000004994"/>
    </source>
</evidence>
<evidence type="ECO:0000313" key="2">
    <source>
        <dbReference type="EnsemblPlants" id="Solyc04g078350.1.1"/>
    </source>
</evidence>
<evidence type="ECO:0000256" key="1">
    <source>
        <dbReference type="ARBA" id="ARBA00022679"/>
    </source>
</evidence>
<accession>K4BUS1</accession>
<dbReference type="InterPro" id="IPR051283">
    <property type="entry name" value="Sec_Metabolite_Acyltrans"/>
</dbReference>
<reference evidence="2" key="2">
    <citation type="submission" date="2015-06" db="UniProtKB">
        <authorList>
            <consortium name="EnsemblPlants"/>
        </authorList>
    </citation>
    <scope>IDENTIFICATION</scope>
    <source>
        <strain evidence="2">cv. Heinz 1706</strain>
    </source>
</reference>
<dbReference type="STRING" id="4081.K4BUS1"/>
<dbReference type="Gene3D" id="3.30.559.10">
    <property type="entry name" value="Chloramphenicol acetyltransferase-like domain"/>
    <property type="match status" value="1"/>
</dbReference>
<dbReference type="PaxDb" id="4081-Solyc04g078350.1.1"/>
<keyword evidence="3" id="KW-1185">Reference proteome</keyword>
<dbReference type="AlphaFoldDB" id="K4BUS1"/>
<dbReference type="EnsemblPlants" id="Solyc04g078350.1.1">
    <property type="protein sequence ID" value="Solyc04g078350.1.1"/>
    <property type="gene ID" value="Solyc04g078350.1"/>
</dbReference>
<dbReference type="Gramene" id="Solyc04g078350.1.1">
    <property type="protein sequence ID" value="Solyc04g078350.1.1"/>
    <property type="gene ID" value="Solyc04g078350.1"/>
</dbReference>
<sequence length="165" mass="18215">MASSPTVQHISDCFIKPLYDSEESKKPIYLSIIMGYSHLVVSKHLNKKIPLFTPSLSINCVNTPGTRFIHASLDSTVSDILSPKDVPLVVQSFLDHDRAINHDGHEFGFGKGVALRSGYAHKFDGEVSLYEGIEGDGSMDLEVCLLPHFMASLETDKEFMDSLLS</sequence>
<dbReference type="InterPro" id="IPR023213">
    <property type="entry name" value="CAT-like_dom_sf"/>
</dbReference>
<dbReference type="PANTHER" id="PTHR31896">
    <property type="entry name" value="FAMILY REGULATORY PROTEIN, PUTATIVE (AFU_ORTHOLOGUE AFUA_3G14730)-RELATED"/>
    <property type="match status" value="1"/>
</dbReference>
<dbReference type="eggNOG" id="ENOG502QT1Q">
    <property type="taxonomic scope" value="Eukaryota"/>
</dbReference>
<dbReference type="PhylomeDB" id="K4BUS1"/>
<reference evidence="2" key="1">
    <citation type="journal article" date="2012" name="Nature">
        <title>The tomato genome sequence provides insights into fleshy fruit evolution.</title>
        <authorList>
            <consortium name="Tomato Genome Consortium"/>
        </authorList>
    </citation>
    <scope>NUCLEOTIDE SEQUENCE [LARGE SCALE GENOMIC DNA]</scope>
    <source>
        <strain evidence="2">cv. Heinz 1706</strain>
    </source>
</reference>
<dbReference type="Proteomes" id="UP000004994">
    <property type="component" value="Chromosome 4"/>
</dbReference>
<dbReference type="InParanoid" id="K4BUS1"/>
<organism evidence="2">
    <name type="scientific">Solanum lycopersicum</name>
    <name type="common">Tomato</name>
    <name type="synonym">Lycopersicon esculentum</name>
    <dbReference type="NCBI Taxonomy" id="4081"/>
    <lineage>
        <taxon>Eukaryota</taxon>
        <taxon>Viridiplantae</taxon>
        <taxon>Streptophyta</taxon>
        <taxon>Embryophyta</taxon>
        <taxon>Tracheophyta</taxon>
        <taxon>Spermatophyta</taxon>
        <taxon>Magnoliopsida</taxon>
        <taxon>eudicotyledons</taxon>
        <taxon>Gunneridae</taxon>
        <taxon>Pentapetalae</taxon>
        <taxon>asterids</taxon>
        <taxon>lamiids</taxon>
        <taxon>Solanales</taxon>
        <taxon>Solanaceae</taxon>
        <taxon>Solanoideae</taxon>
        <taxon>Solaneae</taxon>
        <taxon>Solanum</taxon>
        <taxon>Solanum subgen. Lycopersicon</taxon>
    </lineage>
</organism>
<dbReference type="GO" id="GO:0016740">
    <property type="term" value="F:transferase activity"/>
    <property type="evidence" value="ECO:0007669"/>
    <property type="project" value="UniProtKB-KW"/>
</dbReference>
<dbReference type="HOGENOM" id="CLU_1613661_0_0_1"/>